<evidence type="ECO:0000313" key="1">
    <source>
        <dbReference type="EMBL" id="WVZ92427.1"/>
    </source>
</evidence>
<keyword evidence="2" id="KW-1185">Reference proteome</keyword>
<gene>
    <name evidence="1" type="ORF">U9M48_038493</name>
</gene>
<reference evidence="1 2" key="1">
    <citation type="submission" date="2024-02" db="EMBL/GenBank/DDBJ databases">
        <title>High-quality chromosome-scale genome assembly of Pensacola bahiagrass (Paspalum notatum Flugge var. saurae).</title>
        <authorList>
            <person name="Vega J.M."/>
            <person name="Podio M."/>
            <person name="Orjuela J."/>
            <person name="Siena L.A."/>
            <person name="Pessino S.C."/>
            <person name="Combes M.C."/>
            <person name="Mariac C."/>
            <person name="Albertini E."/>
            <person name="Pupilli F."/>
            <person name="Ortiz J.P.A."/>
            <person name="Leblanc O."/>
        </authorList>
    </citation>
    <scope>NUCLEOTIDE SEQUENCE [LARGE SCALE GENOMIC DNA]</scope>
    <source>
        <strain evidence="1">R1</strain>
        <tissue evidence="1">Leaf</tissue>
    </source>
</reference>
<proteinExistence type="predicted"/>
<name>A0AAQ3XDL5_PASNO</name>
<accession>A0AAQ3XDL5</accession>
<evidence type="ECO:0000313" key="2">
    <source>
        <dbReference type="Proteomes" id="UP001341281"/>
    </source>
</evidence>
<sequence>MAVAASFLPRAVPLRRSSTSGASPPRLPIAALFSSSMDRLNSVAAEFSCASGLPLRRISMMSGMAPPRVMRSLFFSSIERFSSEVLVVHLPRHRWLRVVRGRRWLRRWRHAA</sequence>
<dbReference type="EMBL" id="CP144753">
    <property type="protein sequence ID" value="WVZ92427.1"/>
    <property type="molecule type" value="Genomic_DNA"/>
</dbReference>
<dbReference type="AlphaFoldDB" id="A0AAQ3XDL5"/>
<organism evidence="1 2">
    <name type="scientific">Paspalum notatum var. saurae</name>
    <dbReference type="NCBI Taxonomy" id="547442"/>
    <lineage>
        <taxon>Eukaryota</taxon>
        <taxon>Viridiplantae</taxon>
        <taxon>Streptophyta</taxon>
        <taxon>Embryophyta</taxon>
        <taxon>Tracheophyta</taxon>
        <taxon>Spermatophyta</taxon>
        <taxon>Magnoliopsida</taxon>
        <taxon>Liliopsida</taxon>
        <taxon>Poales</taxon>
        <taxon>Poaceae</taxon>
        <taxon>PACMAD clade</taxon>
        <taxon>Panicoideae</taxon>
        <taxon>Andropogonodae</taxon>
        <taxon>Paspaleae</taxon>
        <taxon>Paspalinae</taxon>
        <taxon>Paspalum</taxon>
    </lineage>
</organism>
<dbReference type="Proteomes" id="UP001341281">
    <property type="component" value="Chromosome 09"/>
</dbReference>
<protein>
    <submittedName>
        <fullName evidence="1">Uncharacterized protein</fullName>
    </submittedName>
</protein>